<comment type="subcellular location">
    <subcellularLocation>
        <location evidence="13">Nucleus</location>
    </subcellularLocation>
    <subcellularLocation>
        <location evidence="13">Chromosome</location>
        <location evidence="13">Telomere</location>
    </subcellularLocation>
</comment>
<comment type="similarity">
    <text evidence="1 13">Belongs to the reverse transcriptase family. Telomerase subfamily.</text>
</comment>
<evidence type="ECO:0000256" key="2">
    <source>
        <dbReference type="ARBA" id="ARBA00012493"/>
    </source>
</evidence>
<evidence type="ECO:0000313" key="16">
    <source>
        <dbReference type="Proteomes" id="UP000034350"/>
    </source>
</evidence>
<dbReference type="InterPro" id="IPR003545">
    <property type="entry name" value="Telomerase_RT"/>
</dbReference>
<keyword evidence="8 13" id="KW-0460">Magnesium</keyword>
<dbReference type="GeneID" id="36321314"/>
<dbReference type="Proteomes" id="UP000034350">
    <property type="component" value="Unassembled WGS sequence"/>
</dbReference>
<dbReference type="Pfam" id="PF00078">
    <property type="entry name" value="RVT_1"/>
    <property type="match status" value="1"/>
</dbReference>
<dbReference type="GO" id="GO:0042162">
    <property type="term" value="F:telomeric DNA binding"/>
    <property type="evidence" value="ECO:0007669"/>
    <property type="project" value="TreeGrafter"/>
</dbReference>
<dbReference type="CDD" id="cd01648">
    <property type="entry name" value="TERT"/>
    <property type="match status" value="1"/>
</dbReference>
<gene>
    <name evidence="15" type="ORF">AAJ76_7500013087</name>
</gene>
<feature type="domain" description="Reverse transcriptase" evidence="14">
    <location>
        <begin position="345"/>
        <end position="649"/>
    </location>
</feature>
<evidence type="ECO:0000256" key="3">
    <source>
        <dbReference type="ARBA" id="ARBA00016182"/>
    </source>
</evidence>
<protein>
    <recommendedName>
        <fullName evidence="3 13">Telomerase reverse transcriptase</fullName>
        <ecNumber evidence="2 13">2.7.7.49</ecNumber>
    </recommendedName>
    <alternativeName>
        <fullName evidence="13">Telomerase catalytic subunit</fullName>
    </alternativeName>
</protein>
<dbReference type="PANTHER" id="PTHR12066">
    <property type="entry name" value="TELOMERASE REVERSE TRANSCRIPTASE"/>
    <property type="match status" value="1"/>
</dbReference>
<dbReference type="OrthoDB" id="289721at2759"/>
<name>A0A0F9W9V6_9MICR</name>
<dbReference type="Gene3D" id="3.30.70.2630">
    <property type="match status" value="1"/>
</dbReference>
<accession>A0A0F9W9V6</accession>
<proteinExistence type="inferred from homology"/>
<dbReference type="VEuPathDB" id="MicrosporidiaDB:G9O61_00g012850"/>
<dbReference type="PRINTS" id="PR01365">
    <property type="entry name" value="TELOMERASERT"/>
</dbReference>
<dbReference type="InterPro" id="IPR021891">
    <property type="entry name" value="Telomerase_RBD"/>
</dbReference>
<dbReference type="GO" id="GO:0000781">
    <property type="term" value="C:chromosome, telomeric region"/>
    <property type="evidence" value="ECO:0007669"/>
    <property type="project" value="UniProtKB-SubCell"/>
</dbReference>
<evidence type="ECO:0000256" key="12">
    <source>
        <dbReference type="ARBA" id="ARBA00048173"/>
    </source>
</evidence>
<keyword evidence="16" id="KW-1185">Reference proteome</keyword>
<evidence type="ECO:0000259" key="14">
    <source>
        <dbReference type="PROSITE" id="PS50878"/>
    </source>
</evidence>
<dbReference type="InterPro" id="IPR043502">
    <property type="entry name" value="DNA/RNA_pol_sf"/>
</dbReference>
<keyword evidence="4 13" id="KW-0158">Chromosome</keyword>
<keyword evidence="7 13" id="KW-0479">Metal-binding</keyword>
<dbReference type="PANTHER" id="PTHR12066:SF0">
    <property type="entry name" value="TELOMERASE REVERSE TRANSCRIPTASE"/>
    <property type="match status" value="1"/>
</dbReference>
<dbReference type="InterPro" id="IPR000477">
    <property type="entry name" value="RT_dom"/>
</dbReference>
<sequence length="775" mass="92489">MNKKIESLGCIPFKDFLLLLNLPLTIEINIPDFISYTVLPKSCNRENKLSISEILKYCIEYCIKKDINNVITQGFKYLNEQLCIVGPNNVVSKLLTFEELLKHLGDELFIDIIINCRLFVEMPGKDDMSNLLMISGTFNSEKNTRRINRHKLFFKNKDIIQIHPKDLLLECRYKDIINEEVFEKSAIKYKKNNFSKLFYKYMTADNLIDPLKLINFLFCVSKKVFLNIFDRYNFRILKQKLTLLIYKNKLESFSEEELIRHFRIVNFRFFKNNGNIYSNIDYTNMMDFTKKYLVFLFSDFYIPFINKFVYCTESCQTKYKCYYYVRHRWYKFSETCINAHLSSDRYKSYSINDKNKCINNVRVIPKLLEGRVIVNLSSYSNLNISNNYISSIYEIIKYENRQLLSNSMLGFEDMENKLYPLINKKNLYILKMDVKKCFDNIKHNYLERLIDKLFKKDYYVVRTFSELVVKNYNNLLKINNNFLRPTKTKCITVFNEFLEYPEYFKKFSEKILLDDIYVKEYTRDEMVKIVKRVLLNNKISYKNQIFKQTEGIPQGSILSSLICALYYSQLDKKYFNKVMKDGQIIRFVDDFLVISENKSDILNFLKISKKLSKFGVTFQTKKTESNFDVTEENDLILKDSEIIYLGMKFTTIGKNTFLKNNLDDKNIKFGIYSPSNNIGLLIIKKMSKFIDTRSCILINKLNPKVYENIYDTLVLYVWKLQILFKRAIFVNENFYLRLINFGVKKLYFLCKKRDIKISRTVLSKMCSNIIDRYKM</sequence>
<evidence type="ECO:0000256" key="11">
    <source>
        <dbReference type="ARBA" id="ARBA00023242"/>
    </source>
</evidence>
<evidence type="ECO:0000256" key="10">
    <source>
        <dbReference type="ARBA" id="ARBA00022918"/>
    </source>
</evidence>
<dbReference type="GO" id="GO:0007004">
    <property type="term" value="P:telomere maintenance via telomerase"/>
    <property type="evidence" value="ECO:0007669"/>
    <property type="project" value="TreeGrafter"/>
</dbReference>
<keyword evidence="10 13" id="KW-0695">RNA-directed DNA polymerase</keyword>
<dbReference type="GO" id="GO:0070034">
    <property type="term" value="F:telomerase RNA binding"/>
    <property type="evidence" value="ECO:0007669"/>
    <property type="project" value="TreeGrafter"/>
</dbReference>
<evidence type="ECO:0000256" key="8">
    <source>
        <dbReference type="ARBA" id="ARBA00022842"/>
    </source>
</evidence>
<dbReference type="EMBL" id="JPQZ01000076">
    <property type="protein sequence ID" value="KKO74396.1"/>
    <property type="molecule type" value="Genomic_DNA"/>
</dbReference>
<organism evidence="15 16">
    <name type="scientific">Vairimorpha ceranae</name>
    <dbReference type="NCBI Taxonomy" id="40302"/>
    <lineage>
        <taxon>Eukaryota</taxon>
        <taxon>Fungi</taxon>
        <taxon>Fungi incertae sedis</taxon>
        <taxon>Microsporidia</taxon>
        <taxon>Nosematidae</taxon>
        <taxon>Vairimorpha</taxon>
    </lineage>
</organism>
<keyword evidence="11 13" id="KW-0539">Nucleus</keyword>
<keyword evidence="5 13" id="KW-0808">Transferase</keyword>
<dbReference type="GO" id="GO:0000333">
    <property type="term" value="C:telomerase catalytic core complex"/>
    <property type="evidence" value="ECO:0007669"/>
    <property type="project" value="TreeGrafter"/>
</dbReference>
<reference evidence="15 16" key="1">
    <citation type="journal article" date="2015" name="Environ. Microbiol.">
        <title>Genome analyses suggest the presence of polyploidy and recent human-driven expansions in eight global populations of the honeybee pathogen Nosema ceranae.</title>
        <authorList>
            <person name="Pelin A."/>
            <person name="Selman M."/>
            <person name="Aris-Brosou S."/>
            <person name="Farinelli L."/>
            <person name="Corradi N."/>
        </authorList>
    </citation>
    <scope>NUCLEOTIDE SEQUENCE [LARGE SCALE GENOMIC DNA]</scope>
    <source>
        <strain evidence="15 16">PA08 1199</strain>
    </source>
</reference>
<dbReference type="GO" id="GO:0003720">
    <property type="term" value="F:telomerase activity"/>
    <property type="evidence" value="ECO:0007669"/>
    <property type="project" value="InterPro"/>
</dbReference>
<dbReference type="AlphaFoldDB" id="A0A0F9W9V6"/>
<comment type="function">
    <text evidence="13">Telomerase is a ribonucleoprotein enzyme essential for the replication of chromosome termini in most eukaryotes. It elongates telomeres. It is a reverse transcriptase that adds simple sequence repeats to chromosome ends by copying a template sequence within the RNA component of the enzyme.</text>
</comment>
<comment type="caution">
    <text evidence="15">The sequence shown here is derived from an EMBL/GenBank/DDBJ whole genome shotgun (WGS) entry which is preliminary data.</text>
</comment>
<dbReference type="Gene3D" id="1.10.132.70">
    <property type="match status" value="1"/>
</dbReference>
<evidence type="ECO:0000256" key="5">
    <source>
        <dbReference type="ARBA" id="ARBA00022679"/>
    </source>
</evidence>
<evidence type="ECO:0000256" key="4">
    <source>
        <dbReference type="ARBA" id="ARBA00022454"/>
    </source>
</evidence>
<evidence type="ECO:0000256" key="1">
    <source>
        <dbReference type="ARBA" id="ARBA00008001"/>
    </source>
</evidence>
<dbReference type="GO" id="GO:0046872">
    <property type="term" value="F:metal ion binding"/>
    <property type="evidence" value="ECO:0007669"/>
    <property type="project" value="UniProtKB-KW"/>
</dbReference>
<dbReference type="VEuPathDB" id="MicrosporidiaDB:AAJ76_7500013087"/>
<dbReference type="SMART" id="SM00975">
    <property type="entry name" value="Telomerase_RBD"/>
    <property type="match status" value="1"/>
</dbReference>
<comment type="catalytic activity">
    <reaction evidence="12 13">
        <text>DNA(n) + a 2'-deoxyribonucleoside 5'-triphosphate = DNA(n+1) + diphosphate</text>
        <dbReference type="Rhea" id="RHEA:22508"/>
        <dbReference type="Rhea" id="RHEA-COMP:17339"/>
        <dbReference type="Rhea" id="RHEA-COMP:17340"/>
        <dbReference type="ChEBI" id="CHEBI:33019"/>
        <dbReference type="ChEBI" id="CHEBI:61560"/>
        <dbReference type="ChEBI" id="CHEBI:173112"/>
        <dbReference type="EC" id="2.7.7.49"/>
    </reaction>
</comment>
<dbReference type="PROSITE" id="PS50878">
    <property type="entry name" value="RT_POL"/>
    <property type="match status" value="1"/>
</dbReference>
<dbReference type="RefSeq" id="XP_024330138.1">
    <property type="nucleotide sequence ID" value="XM_024476361.1"/>
</dbReference>
<dbReference type="SUPFAM" id="SSF56672">
    <property type="entry name" value="DNA/RNA polymerases"/>
    <property type="match status" value="1"/>
</dbReference>
<dbReference type="Pfam" id="PF12009">
    <property type="entry name" value="Telomerase_RBD"/>
    <property type="match status" value="1"/>
</dbReference>
<evidence type="ECO:0000256" key="7">
    <source>
        <dbReference type="ARBA" id="ARBA00022723"/>
    </source>
</evidence>
<keyword evidence="6 13" id="KW-0548">Nucleotidyltransferase</keyword>
<evidence type="ECO:0000313" key="15">
    <source>
        <dbReference type="EMBL" id="KKO74396.1"/>
    </source>
</evidence>
<evidence type="ECO:0000256" key="13">
    <source>
        <dbReference type="RuleBase" id="RU365061"/>
    </source>
</evidence>
<dbReference type="VEuPathDB" id="MicrosporidiaDB:NCER_100760"/>
<evidence type="ECO:0000256" key="6">
    <source>
        <dbReference type="ARBA" id="ARBA00022695"/>
    </source>
</evidence>
<dbReference type="EC" id="2.7.7.49" evidence="2 13"/>
<evidence type="ECO:0000256" key="9">
    <source>
        <dbReference type="ARBA" id="ARBA00022895"/>
    </source>
</evidence>
<keyword evidence="9 13" id="KW-0779">Telomere</keyword>